<feature type="binding site" evidence="2">
    <location>
        <begin position="217"/>
        <end position="227"/>
    </location>
    <ligand>
        <name>ATP</name>
        <dbReference type="ChEBI" id="CHEBI:30616"/>
    </ligand>
</feature>
<feature type="active site" evidence="1">
    <location>
        <position position="272"/>
    </location>
</feature>
<dbReference type="Pfam" id="PF02661">
    <property type="entry name" value="Fic"/>
    <property type="match status" value="1"/>
</dbReference>
<feature type="binding site" evidence="2">
    <location>
        <begin position="276"/>
        <end position="283"/>
    </location>
    <ligand>
        <name>ATP</name>
        <dbReference type="ChEBI" id="CHEBI:30616"/>
    </ligand>
</feature>
<dbReference type="InterPro" id="IPR003812">
    <property type="entry name" value="Fido"/>
</dbReference>
<feature type="domain" description="Fido" evidence="3">
    <location>
        <begin position="182"/>
        <end position="337"/>
    </location>
</feature>
<proteinExistence type="predicted"/>
<keyword evidence="2" id="KW-0547">Nucleotide-binding</keyword>
<comment type="caution">
    <text evidence="4">The sequence shown here is derived from an EMBL/GenBank/DDBJ whole genome shotgun (WGS) entry which is preliminary data.</text>
</comment>
<reference evidence="4 5" key="1">
    <citation type="submission" date="2019-07" db="EMBL/GenBank/DDBJ databases">
        <title>The pathways for chlorine oxyanion respiration interact through the shared metabolite chlorate.</title>
        <authorList>
            <person name="Barnum T.P."/>
            <person name="Cheng Y."/>
            <person name="Hill K.A."/>
            <person name="Lucas L.N."/>
            <person name="Carlson H.K."/>
            <person name="Coates J.D."/>
        </authorList>
    </citation>
    <scope>NUCLEOTIDE SEQUENCE [LARGE SCALE GENOMIC DNA]</scope>
    <source>
        <strain evidence="4 5">BK-1</strain>
    </source>
</reference>
<dbReference type="InterPro" id="IPR036597">
    <property type="entry name" value="Fido-like_dom_sf"/>
</dbReference>
<dbReference type="AlphaFoldDB" id="A0A558DSS7"/>
<dbReference type="Proteomes" id="UP000316649">
    <property type="component" value="Unassembled WGS sequence"/>
</dbReference>
<dbReference type="GO" id="GO:0005524">
    <property type="term" value="F:ATP binding"/>
    <property type="evidence" value="ECO:0007669"/>
    <property type="project" value="UniProtKB-KW"/>
</dbReference>
<gene>
    <name evidence="4" type="ORF">FHP88_04315</name>
</gene>
<evidence type="ECO:0000313" key="5">
    <source>
        <dbReference type="Proteomes" id="UP000316649"/>
    </source>
</evidence>
<dbReference type="SUPFAM" id="SSF140931">
    <property type="entry name" value="Fic-like"/>
    <property type="match status" value="1"/>
</dbReference>
<dbReference type="InterPro" id="IPR040198">
    <property type="entry name" value="Fido_containing"/>
</dbReference>
<name>A0A558DSS7_9GAMM</name>
<dbReference type="Gene3D" id="1.10.3290.10">
    <property type="entry name" value="Fido-like domain"/>
    <property type="match status" value="1"/>
</dbReference>
<dbReference type="PROSITE" id="PS51459">
    <property type="entry name" value="FIDO"/>
    <property type="match status" value="1"/>
</dbReference>
<dbReference type="OrthoDB" id="9807853at2"/>
<organism evidence="4 5">
    <name type="scientific">Sedimenticola selenatireducens</name>
    <dbReference type="NCBI Taxonomy" id="191960"/>
    <lineage>
        <taxon>Bacteria</taxon>
        <taxon>Pseudomonadati</taxon>
        <taxon>Pseudomonadota</taxon>
        <taxon>Gammaproteobacteria</taxon>
        <taxon>Chromatiales</taxon>
        <taxon>Sedimenticolaceae</taxon>
        <taxon>Sedimenticola</taxon>
    </lineage>
</organism>
<evidence type="ECO:0000313" key="4">
    <source>
        <dbReference type="EMBL" id="TVO76657.1"/>
    </source>
</evidence>
<evidence type="ECO:0000256" key="2">
    <source>
        <dbReference type="PIRSR" id="PIRSR640198-2"/>
    </source>
</evidence>
<dbReference type="EMBL" id="VMNH01000005">
    <property type="protein sequence ID" value="TVO76657.1"/>
    <property type="molecule type" value="Genomic_DNA"/>
</dbReference>
<evidence type="ECO:0000256" key="1">
    <source>
        <dbReference type="PIRSR" id="PIRSR640198-1"/>
    </source>
</evidence>
<evidence type="ECO:0000259" key="3">
    <source>
        <dbReference type="PROSITE" id="PS51459"/>
    </source>
</evidence>
<keyword evidence="2" id="KW-0067">ATP-binding</keyword>
<keyword evidence="5" id="KW-1185">Reference proteome</keyword>
<protein>
    <submittedName>
        <fullName evidence="4">Fic family protein</fullName>
    </submittedName>
</protein>
<accession>A0A558DSS7</accession>
<dbReference type="PANTHER" id="PTHR13504:SF38">
    <property type="entry name" value="FIDO DOMAIN-CONTAINING PROTEIN"/>
    <property type="match status" value="1"/>
</dbReference>
<sequence>MHMKPIPRAPTISSLIDEKKDSLFKLIGMSPVTDSGKYLHYSELIHREPPDGLTLDQWWLGIKLARMNGVKILPLIGTDSTPFSYLLIPGAMEILHEIDSKAAGRIAMPKQISESGPKERFLVRSLIEEAITSSQLEGASTTRKAAMDMFRSGRKPSNKAERMIFNNLEGMSFIRHHQNDDLTPELVLEIHRRMTRGTLEASAVGRLQTPEDERIHVGSNTTGDVLHYPPPAEELPGRLKMMCDFANGAGKREFLHPVIRAIILHFWLAYDHPFMDGNGRTARALFYWAMLRHGYWLFEFISISSILNRSQAQYGRSFLYAESDDNDATYFITYQLEVIRKALKAAELYLEIKAKQIAEVESLLRSQGHFNYRQLALLAHALRKPHSEYTVQTHKASHSIATATARNDLQYLVKHGLLEEFHPEAGRQVIYMPAKKLAEYQSDT</sequence>
<dbReference type="PANTHER" id="PTHR13504">
    <property type="entry name" value="FIDO DOMAIN-CONTAINING PROTEIN DDB_G0283145"/>
    <property type="match status" value="1"/>
</dbReference>